<reference evidence="1" key="1">
    <citation type="journal article" date="2011" name="PLoS Biol.">
        <title>Gene gain and loss during evolution of obligate parasitism in the white rust pathogen of Arabidopsis thaliana.</title>
        <authorList>
            <person name="Kemen E."/>
            <person name="Gardiner A."/>
            <person name="Schultz-Larsen T."/>
            <person name="Kemen A.C."/>
            <person name="Balmuth A.L."/>
            <person name="Robert-Seilaniantz A."/>
            <person name="Bailey K."/>
            <person name="Holub E."/>
            <person name="Studholme D.J."/>
            <person name="Maclean D."/>
            <person name="Jones J.D."/>
        </authorList>
    </citation>
    <scope>NUCLEOTIDE SEQUENCE</scope>
</reference>
<name>F0WJJ5_9STRA</name>
<organism evidence="1">
    <name type="scientific">Albugo laibachii Nc14</name>
    <dbReference type="NCBI Taxonomy" id="890382"/>
    <lineage>
        <taxon>Eukaryota</taxon>
        <taxon>Sar</taxon>
        <taxon>Stramenopiles</taxon>
        <taxon>Oomycota</taxon>
        <taxon>Peronosporomycetes</taxon>
        <taxon>Albuginales</taxon>
        <taxon>Albuginaceae</taxon>
        <taxon>Albugo</taxon>
    </lineage>
</organism>
<dbReference type="EMBL" id="FR824168">
    <property type="protein sequence ID" value="CCA21444.1"/>
    <property type="molecule type" value="Genomic_DNA"/>
</dbReference>
<accession>F0WJJ5</accession>
<sequence length="206" mass="21527">MDIRRVLYISATAAMAFMHTSIVEIKASPAESGDTTAPNSNAEFSGIGPYGAPNMLSPYTGNSFGSYGYGSGYGNNYQYPIGSPFTTPSIYGQYNPFGQLPVPQYPYPPSPMGGAFNPYAGYPNQGFGFGCTPVSVQGDATYCVSGPACSGSGFAPAGMNCPLAGSQAVGDCKPNLPSSRGGFQCILPMNSRCVQVNWNTWGCALY</sequence>
<evidence type="ECO:0000313" key="1">
    <source>
        <dbReference type="EMBL" id="CCA21444.1"/>
    </source>
</evidence>
<gene>
    <name evidence="1" type="primary">AlNc14C123G6720</name>
    <name evidence="1" type="ORF">ALNC14_075870</name>
</gene>
<dbReference type="AlphaFoldDB" id="F0WJJ5"/>
<proteinExistence type="predicted"/>
<dbReference type="HOGENOM" id="CLU_1333997_0_0_1"/>
<reference evidence="1" key="2">
    <citation type="submission" date="2011-02" db="EMBL/GenBank/DDBJ databases">
        <authorList>
            <person name="MacLean D."/>
        </authorList>
    </citation>
    <scope>NUCLEOTIDE SEQUENCE</scope>
</reference>
<protein>
    <submittedName>
        <fullName evidence="1">Uncharacterized protein AlNc14C123G6720</fullName>
    </submittedName>
</protein>